<dbReference type="InterPro" id="IPR001882">
    <property type="entry name" value="Biotin_BS"/>
</dbReference>
<reference evidence="3" key="1">
    <citation type="journal article" date="2021" name="PeerJ">
        <title>Extensive microbial diversity within the chicken gut microbiome revealed by metagenomics and culture.</title>
        <authorList>
            <person name="Gilroy R."/>
            <person name="Ravi A."/>
            <person name="Getino M."/>
            <person name="Pursley I."/>
            <person name="Horton D.L."/>
            <person name="Alikhan N.F."/>
            <person name="Baker D."/>
            <person name="Gharbi K."/>
            <person name="Hall N."/>
            <person name="Watson M."/>
            <person name="Adriaenssens E.M."/>
            <person name="Foster-Nyarko E."/>
            <person name="Jarju S."/>
            <person name="Secka A."/>
            <person name="Antonio M."/>
            <person name="Oren A."/>
            <person name="Chaudhuri R.R."/>
            <person name="La Ragione R."/>
            <person name="Hildebrand F."/>
            <person name="Pallen M.J."/>
        </authorList>
    </citation>
    <scope>NUCLEOTIDE SEQUENCE</scope>
    <source>
        <strain evidence="3">Gambia16-930</strain>
    </source>
</reference>
<sequence length="145" mass="15759">MKSYKFKINGNNYTVEIQSVEDNEIKLELNGSAYKVEVDREIRQTKTPKLMRSVAVPSTDHAPQVAKTVASTGKDTAIKSPLPGTIMDVNVNVGDKVSVGQRLLVLEAMKMENGIDSDVSGTIKEIKVRKGDAVLEGDVLLTIGE</sequence>
<dbReference type="CDD" id="cd06850">
    <property type="entry name" value="biotinyl_domain"/>
    <property type="match status" value="1"/>
</dbReference>
<organism evidence="3 4">
    <name type="scientific">Candidatus Onthomorpha intestinigallinarum</name>
    <dbReference type="NCBI Taxonomy" id="2840880"/>
    <lineage>
        <taxon>Bacteria</taxon>
        <taxon>Pseudomonadati</taxon>
        <taxon>Bacteroidota</taxon>
        <taxon>Bacteroidia</taxon>
        <taxon>Bacteroidales</taxon>
        <taxon>Candidatus Onthomorpha</taxon>
    </lineage>
</organism>
<gene>
    <name evidence="3" type="ORF">IAC47_08115</name>
</gene>
<dbReference type="InterPro" id="IPR000089">
    <property type="entry name" value="Biotin_lipoyl"/>
</dbReference>
<evidence type="ECO:0000256" key="1">
    <source>
        <dbReference type="ARBA" id="ARBA00023267"/>
    </source>
</evidence>
<name>A0A9D1UI44_9BACT</name>
<dbReference type="Proteomes" id="UP000824267">
    <property type="component" value="Unassembled WGS sequence"/>
</dbReference>
<dbReference type="AlphaFoldDB" id="A0A9D1UI44"/>
<evidence type="ECO:0000313" key="3">
    <source>
        <dbReference type="EMBL" id="HIW88213.1"/>
    </source>
</evidence>
<evidence type="ECO:0000313" key="4">
    <source>
        <dbReference type="Proteomes" id="UP000824267"/>
    </source>
</evidence>
<keyword evidence="1" id="KW-0092">Biotin</keyword>
<dbReference type="PANTHER" id="PTHR45266">
    <property type="entry name" value="OXALOACETATE DECARBOXYLASE ALPHA CHAIN"/>
    <property type="match status" value="1"/>
</dbReference>
<proteinExistence type="predicted"/>
<dbReference type="SUPFAM" id="SSF51230">
    <property type="entry name" value="Single hybrid motif"/>
    <property type="match status" value="1"/>
</dbReference>
<feature type="domain" description="Lipoyl-binding" evidence="2">
    <location>
        <begin position="66"/>
        <end position="144"/>
    </location>
</feature>
<reference evidence="3" key="2">
    <citation type="submission" date="2021-04" db="EMBL/GenBank/DDBJ databases">
        <authorList>
            <person name="Gilroy R."/>
        </authorList>
    </citation>
    <scope>NUCLEOTIDE SEQUENCE</scope>
    <source>
        <strain evidence="3">Gambia16-930</strain>
    </source>
</reference>
<dbReference type="PROSITE" id="PS00188">
    <property type="entry name" value="BIOTIN"/>
    <property type="match status" value="1"/>
</dbReference>
<protein>
    <submittedName>
        <fullName evidence="3">Biotin/lipoyl-binding protein</fullName>
    </submittedName>
</protein>
<evidence type="ECO:0000259" key="2">
    <source>
        <dbReference type="PROSITE" id="PS50968"/>
    </source>
</evidence>
<comment type="caution">
    <text evidence="3">The sequence shown here is derived from an EMBL/GenBank/DDBJ whole genome shotgun (WGS) entry which is preliminary data.</text>
</comment>
<dbReference type="InterPro" id="IPR050709">
    <property type="entry name" value="Biotin_Carboxyl_Carrier/Decarb"/>
</dbReference>
<dbReference type="Pfam" id="PF00364">
    <property type="entry name" value="Biotin_lipoyl"/>
    <property type="match status" value="1"/>
</dbReference>
<dbReference type="Gene3D" id="2.40.50.100">
    <property type="match status" value="1"/>
</dbReference>
<dbReference type="InterPro" id="IPR011053">
    <property type="entry name" value="Single_hybrid_motif"/>
</dbReference>
<accession>A0A9D1UI44</accession>
<dbReference type="EMBL" id="DXGG01000251">
    <property type="protein sequence ID" value="HIW88213.1"/>
    <property type="molecule type" value="Genomic_DNA"/>
</dbReference>
<dbReference type="PANTHER" id="PTHR45266:SF3">
    <property type="entry name" value="OXALOACETATE DECARBOXYLASE ALPHA CHAIN"/>
    <property type="match status" value="1"/>
</dbReference>
<dbReference type="PROSITE" id="PS50968">
    <property type="entry name" value="BIOTINYL_LIPOYL"/>
    <property type="match status" value="1"/>
</dbReference>
<dbReference type="FunFam" id="2.40.50.100:FF:000003">
    <property type="entry name" value="Acetyl-CoA carboxylase biotin carboxyl carrier protein"/>
    <property type="match status" value="1"/>
</dbReference>